<keyword evidence="3" id="KW-1185">Reference proteome</keyword>
<feature type="compositionally biased region" description="Basic residues" evidence="1">
    <location>
        <begin position="299"/>
        <end position="311"/>
    </location>
</feature>
<feature type="compositionally biased region" description="Polar residues" evidence="1">
    <location>
        <begin position="235"/>
        <end position="248"/>
    </location>
</feature>
<evidence type="ECO:0000256" key="1">
    <source>
        <dbReference type="SAM" id="MobiDB-lite"/>
    </source>
</evidence>
<dbReference type="RefSeq" id="WP_397089481.1">
    <property type="nucleotide sequence ID" value="NZ_JBITGY010000012.1"/>
</dbReference>
<dbReference type="EMBL" id="JBITGY010000012">
    <property type="protein sequence ID" value="MFI6503724.1"/>
    <property type="molecule type" value="Genomic_DNA"/>
</dbReference>
<feature type="compositionally biased region" description="Low complexity" evidence="1">
    <location>
        <begin position="467"/>
        <end position="479"/>
    </location>
</feature>
<gene>
    <name evidence="2" type="ORF">ACIBG2_40510</name>
</gene>
<comment type="caution">
    <text evidence="2">The sequence shown here is derived from an EMBL/GenBank/DDBJ whole genome shotgun (WGS) entry which is preliminary data.</text>
</comment>
<sequence>MTAVANALCPPGAPAGGGAPVSGSARRNHLQVPVALLRSPAHGALAVAAWAMYETLMPRALGGGRAPAYARRCWVAEALGVNEKTLDGARRELLAADVAGGPWLARSSPRGAKRAVRHMALRLPSKTREPHAAVPAWTLDLLSASGVSGRRICPAAWRLYALVLGACGEADELLETSVGHLGDLLGASADTGRRRLRELERAGLAEVTQRRGGRLLVRPVLDPDEAAVAAVTFVTQGRQHTTSPSHSRALTPGRTGHSPLAEPGSPQKAPVPKTSQLDASRPPAAGDLQVVGGLAPKAGSKKSSTRTKTPRQPRDAAMARQAAEVYRHAIPQKLAEAIPAFGRQRVLAAIAAELAHRTTAELAERIGQRWQHWRWRDDITDPAAVAITIVRRGYDCPDVRCEDQHRLDTGQPCQACAETAAQITRSRLDNPQQADQPPPPAPDAPSVRAPQGVDRGRDPASPPPVPCAAAGAGVQAKPSSGPPSQAWAEAIRRRDYGKARAVLDDDGRRSS</sequence>
<evidence type="ECO:0000313" key="2">
    <source>
        <dbReference type="EMBL" id="MFI6503724.1"/>
    </source>
</evidence>
<feature type="region of interest" description="Disordered" evidence="1">
    <location>
        <begin position="428"/>
        <end position="487"/>
    </location>
</feature>
<evidence type="ECO:0008006" key="4">
    <source>
        <dbReference type="Google" id="ProtNLM"/>
    </source>
</evidence>
<name>A0ABW7Z6B0_9ACTN</name>
<organism evidence="2 3">
    <name type="scientific">Nonomuraea typhae</name>
    <dbReference type="NCBI Taxonomy" id="2603600"/>
    <lineage>
        <taxon>Bacteria</taxon>
        <taxon>Bacillati</taxon>
        <taxon>Actinomycetota</taxon>
        <taxon>Actinomycetes</taxon>
        <taxon>Streptosporangiales</taxon>
        <taxon>Streptosporangiaceae</taxon>
        <taxon>Nonomuraea</taxon>
    </lineage>
</organism>
<dbReference type="Proteomes" id="UP001612741">
    <property type="component" value="Unassembled WGS sequence"/>
</dbReference>
<reference evidence="2 3" key="1">
    <citation type="submission" date="2024-10" db="EMBL/GenBank/DDBJ databases">
        <title>The Natural Products Discovery Center: Release of the First 8490 Sequenced Strains for Exploring Actinobacteria Biosynthetic Diversity.</title>
        <authorList>
            <person name="Kalkreuter E."/>
            <person name="Kautsar S.A."/>
            <person name="Yang D."/>
            <person name="Bader C.D."/>
            <person name="Teijaro C.N."/>
            <person name="Fluegel L."/>
            <person name="Davis C.M."/>
            <person name="Simpson J.R."/>
            <person name="Lauterbach L."/>
            <person name="Steele A.D."/>
            <person name="Gui C."/>
            <person name="Meng S."/>
            <person name="Li G."/>
            <person name="Viehrig K."/>
            <person name="Ye F."/>
            <person name="Su P."/>
            <person name="Kiefer A.F."/>
            <person name="Nichols A."/>
            <person name="Cepeda A.J."/>
            <person name="Yan W."/>
            <person name="Fan B."/>
            <person name="Jiang Y."/>
            <person name="Adhikari A."/>
            <person name="Zheng C.-J."/>
            <person name="Schuster L."/>
            <person name="Cowan T.M."/>
            <person name="Smanski M.J."/>
            <person name="Chevrette M.G."/>
            <person name="De Carvalho L.P.S."/>
            <person name="Shen B."/>
        </authorList>
    </citation>
    <scope>NUCLEOTIDE SEQUENCE [LARGE SCALE GENOMIC DNA]</scope>
    <source>
        <strain evidence="2 3">NPDC050545</strain>
    </source>
</reference>
<proteinExistence type="predicted"/>
<accession>A0ABW7Z6B0</accession>
<protein>
    <recommendedName>
        <fullName evidence="4">Helix-turn-helix domain-containing protein</fullName>
    </recommendedName>
</protein>
<evidence type="ECO:0000313" key="3">
    <source>
        <dbReference type="Proteomes" id="UP001612741"/>
    </source>
</evidence>
<feature type="region of interest" description="Disordered" evidence="1">
    <location>
        <begin position="235"/>
        <end position="320"/>
    </location>
</feature>